<evidence type="ECO:0000313" key="2">
    <source>
        <dbReference type="Proteomes" id="UP000824107"/>
    </source>
</evidence>
<accession>A0A9D1SAL3</accession>
<protein>
    <submittedName>
        <fullName evidence="1">Uncharacterized protein</fullName>
    </submittedName>
</protein>
<reference evidence="1" key="2">
    <citation type="journal article" date="2021" name="PeerJ">
        <title>Extensive microbial diversity within the chicken gut microbiome revealed by metagenomics and culture.</title>
        <authorList>
            <person name="Gilroy R."/>
            <person name="Ravi A."/>
            <person name="Getino M."/>
            <person name="Pursley I."/>
            <person name="Horton D.L."/>
            <person name="Alikhan N.F."/>
            <person name="Baker D."/>
            <person name="Gharbi K."/>
            <person name="Hall N."/>
            <person name="Watson M."/>
            <person name="Adriaenssens E.M."/>
            <person name="Foster-Nyarko E."/>
            <person name="Jarju S."/>
            <person name="Secka A."/>
            <person name="Antonio M."/>
            <person name="Oren A."/>
            <person name="Chaudhuri R.R."/>
            <person name="La Ragione R."/>
            <person name="Hildebrand F."/>
            <person name="Pallen M.J."/>
        </authorList>
    </citation>
    <scope>NUCLEOTIDE SEQUENCE</scope>
    <source>
        <strain evidence="1">ChiW3-316</strain>
    </source>
</reference>
<dbReference type="EMBL" id="DVNC01000022">
    <property type="protein sequence ID" value="HIU53030.1"/>
    <property type="molecule type" value="Genomic_DNA"/>
</dbReference>
<comment type="caution">
    <text evidence="1">The sequence shown here is derived from an EMBL/GenBank/DDBJ whole genome shotgun (WGS) entry which is preliminary data.</text>
</comment>
<evidence type="ECO:0000313" key="1">
    <source>
        <dbReference type="EMBL" id="HIU53030.1"/>
    </source>
</evidence>
<dbReference type="AlphaFoldDB" id="A0A9D1SAL3"/>
<proteinExistence type="predicted"/>
<dbReference type="Proteomes" id="UP000824107">
    <property type="component" value="Unassembled WGS sequence"/>
</dbReference>
<feature type="non-terminal residue" evidence="1">
    <location>
        <position position="1"/>
    </location>
</feature>
<name>A0A9D1SAL3_9PROT</name>
<reference evidence="1" key="1">
    <citation type="submission" date="2020-10" db="EMBL/GenBank/DDBJ databases">
        <authorList>
            <person name="Gilroy R."/>
        </authorList>
    </citation>
    <scope>NUCLEOTIDE SEQUENCE</scope>
    <source>
        <strain evidence="1">ChiW3-316</strain>
    </source>
</reference>
<sequence length="157" mass="17252">TSAIVGNVYAQTCGAQPSCSSLGYTYTGSTSDCVNTPMKCPFNTSYFNCTKKADALAKLQAEIVTAAMPDYSRAQSRNKGQQYTASTNGFIIGYDRYLGTDSWDSNVKVIINGQNVRMIADQTEFTINTWSYPVKKGSTYQVTSGNGEIKYMWVPTY</sequence>
<gene>
    <name evidence="1" type="ORF">IAD20_03000</name>
</gene>
<organism evidence="1 2">
    <name type="scientific">Candidatus Scatocola faecipullorum</name>
    <dbReference type="NCBI Taxonomy" id="2840917"/>
    <lineage>
        <taxon>Bacteria</taxon>
        <taxon>Pseudomonadati</taxon>
        <taxon>Pseudomonadota</taxon>
        <taxon>Alphaproteobacteria</taxon>
        <taxon>Rhodospirillales</taxon>
        <taxon>Rhodospirillaceae</taxon>
        <taxon>Rhodospirillaceae incertae sedis</taxon>
        <taxon>Candidatus Scatocola</taxon>
    </lineage>
</organism>